<dbReference type="AlphaFoldDB" id="A0A8E0IRW0"/>
<gene>
    <name evidence="2" type="ORF">Lpp71_08022</name>
</gene>
<proteinExistence type="predicted"/>
<dbReference type="EMBL" id="ANKD01000378">
    <property type="protein sequence ID" value="EPC74456.1"/>
    <property type="molecule type" value="Genomic_DNA"/>
</dbReference>
<keyword evidence="2" id="KW-0413">Isomerase</keyword>
<name>A0A8E0IRW0_LACPA</name>
<organism evidence="2 3">
    <name type="scientific">Lacticaseibacillus paracasei subsp. paracasei Lpp71</name>
    <dbReference type="NCBI Taxonomy" id="1256207"/>
    <lineage>
        <taxon>Bacteria</taxon>
        <taxon>Bacillati</taxon>
        <taxon>Bacillota</taxon>
        <taxon>Bacilli</taxon>
        <taxon>Lactobacillales</taxon>
        <taxon>Lactobacillaceae</taxon>
        <taxon>Lacticaseibacillus</taxon>
    </lineage>
</organism>
<sequence>MVAFCTDGSISSESGANGGFHHPMRFRGQRNELAMNPTKYPTRY</sequence>
<accession>A0A8E0IRW0</accession>
<feature type="region of interest" description="Disordered" evidence="1">
    <location>
        <begin position="1"/>
        <end position="44"/>
    </location>
</feature>
<dbReference type="GO" id="GO:0016853">
    <property type="term" value="F:isomerase activity"/>
    <property type="evidence" value="ECO:0007669"/>
    <property type="project" value="UniProtKB-KW"/>
</dbReference>
<protein>
    <submittedName>
        <fullName evidence="2">Sugar phosphate isomerase/epimerase</fullName>
    </submittedName>
</protein>
<reference evidence="2 3" key="1">
    <citation type="journal article" date="2013" name="PLoS ONE">
        <title>Lactobacillus paracasei comparative genomics: towards species pan-genome definition and exploitation of diversity.</title>
        <authorList>
            <person name="Smokvina T."/>
            <person name="Wels M."/>
            <person name="Polka J."/>
            <person name="Chervaux C."/>
            <person name="Brisse S."/>
            <person name="Boekhorst J."/>
            <person name="van Hylckama Vlieg J.E."/>
            <person name="Siezen R.J."/>
        </authorList>
    </citation>
    <scope>NUCLEOTIDE SEQUENCE [LARGE SCALE GENOMIC DNA]</scope>
    <source>
        <strain evidence="2 3">Lpp71</strain>
    </source>
</reference>
<evidence type="ECO:0000313" key="3">
    <source>
        <dbReference type="Proteomes" id="UP000014252"/>
    </source>
</evidence>
<dbReference type="Proteomes" id="UP000014252">
    <property type="component" value="Unassembled WGS sequence"/>
</dbReference>
<feature type="non-terminal residue" evidence="2">
    <location>
        <position position="44"/>
    </location>
</feature>
<evidence type="ECO:0000256" key="1">
    <source>
        <dbReference type="SAM" id="MobiDB-lite"/>
    </source>
</evidence>
<evidence type="ECO:0000313" key="2">
    <source>
        <dbReference type="EMBL" id="EPC74456.1"/>
    </source>
</evidence>
<comment type="caution">
    <text evidence="2">The sequence shown here is derived from an EMBL/GenBank/DDBJ whole genome shotgun (WGS) entry which is preliminary data.</text>
</comment>